<evidence type="ECO:0000313" key="2">
    <source>
        <dbReference type="Proteomes" id="UP000005510"/>
    </source>
</evidence>
<gene>
    <name evidence="1" type="ORF">PRABACTJOHN_03776</name>
</gene>
<name>B7BFE7_9BACT</name>
<sequence>MKQPEGESPIRWVKLQLASGATLFLRNTTVLDLSLLLNKVLGLICLD</sequence>
<reference evidence="1 2" key="2">
    <citation type="submission" date="2008-10" db="EMBL/GenBank/DDBJ databases">
        <authorList>
            <person name="Fulton L."/>
            <person name="Clifton S."/>
            <person name="Fulton B."/>
            <person name="Xu J."/>
            <person name="Minx P."/>
            <person name="Pepin K.H."/>
            <person name="Johnson M."/>
            <person name="Bhonagiri V."/>
            <person name="Nash W.E."/>
            <person name="Mardis E.R."/>
            <person name="Wilson R.K."/>
        </authorList>
    </citation>
    <scope>NUCLEOTIDE SEQUENCE [LARGE SCALE GENOMIC DNA]</scope>
    <source>
        <strain evidence="1 2">DSM 18315</strain>
    </source>
</reference>
<evidence type="ECO:0000313" key="1">
    <source>
        <dbReference type="EMBL" id="EEC94819.1"/>
    </source>
</evidence>
<dbReference type="HOGENOM" id="CLU_3171212_0_0_10"/>
<protein>
    <submittedName>
        <fullName evidence="1">Uncharacterized protein</fullName>
    </submittedName>
</protein>
<accession>B7BFE7</accession>
<dbReference type="AlphaFoldDB" id="B7BFE7"/>
<comment type="caution">
    <text evidence="1">The sequence shown here is derived from an EMBL/GenBank/DDBJ whole genome shotgun (WGS) entry which is preliminary data.</text>
</comment>
<dbReference type="EMBL" id="ABYH01000383">
    <property type="protein sequence ID" value="EEC94819.1"/>
    <property type="molecule type" value="Genomic_DNA"/>
</dbReference>
<proteinExistence type="predicted"/>
<reference evidence="1 2" key="1">
    <citation type="submission" date="2008-10" db="EMBL/GenBank/DDBJ databases">
        <title>Draft genome sequence of Parabacteroides johnsonii (DSM 18315).</title>
        <authorList>
            <person name="Sudarsanam P."/>
            <person name="Ley R."/>
            <person name="Guruge J."/>
            <person name="Turnbaugh P.J."/>
            <person name="Mahowald M."/>
            <person name="Liep D."/>
            <person name="Gordon J."/>
        </authorList>
    </citation>
    <scope>NUCLEOTIDE SEQUENCE [LARGE SCALE GENOMIC DNA]</scope>
    <source>
        <strain evidence="1 2">DSM 18315</strain>
    </source>
</reference>
<organism evidence="1 2">
    <name type="scientific">Parabacteroides johnsonii DSM 18315</name>
    <dbReference type="NCBI Taxonomy" id="537006"/>
    <lineage>
        <taxon>Bacteria</taxon>
        <taxon>Pseudomonadati</taxon>
        <taxon>Bacteroidota</taxon>
        <taxon>Bacteroidia</taxon>
        <taxon>Bacteroidales</taxon>
        <taxon>Tannerellaceae</taxon>
        <taxon>Parabacteroides</taxon>
    </lineage>
</organism>
<dbReference type="Proteomes" id="UP000005510">
    <property type="component" value="Unassembled WGS sequence"/>
</dbReference>
<dbReference type="STRING" id="537006.PRABACTJOHN_03776"/>